<protein>
    <submittedName>
        <fullName evidence="2">Uncharacterized protein</fullName>
    </submittedName>
</protein>
<dbReference type="AlphaFoldDB" id="A0A0H5QYA7"/>
<proteinExistence type="predicted"/>
<dbReference type="EMBL" id="HACM01006262">
    <property type="protein sequence ID" value="CRZ06704.1"/>
    <property type="molecule type" value="Transcribed_RNA"/>
</dbReference>
<accession>A0A0H5QYA7</accession>
<organism evidence="2">
    <name type="scientific">Spongospora subterranea</name>
    <dbReference type="NCBI Taxonomy" id="70186"/>
    <lineage>
        <taxon>Eukaryota</taxon>
        <taxon>Sar</taxon>
        <taxon>Rhizaria</taxon>
        <taxon>Endomyxa</taxon>
        <taxon>Phytomyxea</taxon>
        <taxon>Plasmodiophorida</taxon>
        <taxon>Plasmodiophoridae</taxon>
        <taxon>Spongospora</taxon>
    </lineage>
</organism>
<name>A0A0H5QYA7_9EUKA</name>
<dbReference type="EMBL" id="HACM01006265">
    <property type="protein sequence ID" value="CRZ06707.1"/>
    <property type="molecule type" value="Transcribed_RNA"/>
</dbReference>
<evidence type="ECO:0000256" key="1">
    <source>
        <dbReference type="SAM" id="MobiDB-lite"/>
    </source>
</evidence>
<reference evidence="2" key="1">
    <citation type="submission" date="2015-04" db="EMBL/GenBank/DDBJ databases">
        <title>The genome sequence of the plant pathogenic Rhizarian Plasmodiophora brassicae reveals insights in its biotrophic life cycle and the origin of chitin synthesis.</title>
        <authorList>
            <person name="Schwelm A."/>
            <person name="Fogelqvist J."/>
            <person name="Knaust A."/>
            <person name="Julke S."/>
            <person name="Lilja T."/>
            <person name="Dhandapani V."/>
            <person name="Bonilla-Rosso G."/>
            <person name="Karlsson M."/>
            <person name="Shevchenko A."/>
            <person name="Choi S.R."/>
            <person name="Kim H.G."/>
            <person name="Park J.Y."/>
            <person name="Lim Y.P."/>
            <person name="Ludwig-Muller J."/>
            <person name="Dixelius C."/>
        </authorList>
    </citation>
    <scope>NUCLEOTIDE SEQUENCE</scope>
    <source>
        <tissue evidence="2">Potato root galls</tissue>
    </source>
</reference>
<feature type="region of interest" description="Disordered" evidence="1">
    <location>
        <begin position="18"/>
        <end position="43"/>
    </location>
</feature>
<feature type="compositionally biased region" description="Polar residues" evidence="1">
    <location>
        <begin position="28"/>
        <end position="40"/>
    </location>
</feature>
<sequence length="119" mass="13338">MVKVTRVRTVLISDAAKGEVEAEERTLTPGSETSQQSGQRRLSADDVVLGSRTQVLMDNELYSVNESILLTPPCYYEHRTTTMNLDSESFTLTLIPCYYEHATFGSTTHFQDSKGSQLR</sequence>
<evidence type="ECO:0000313" key="2">
    <source>
        <dbReference type="EMBL" id="CRZ06707.1"/>
    </source>
</evidence>